<gene>
    <name evidence="1" type="ORF">ACCI49_15875</name>
</gene>
<dbReference type="Gene3D" id="1.25.40.10">
    <property type="entry name" value="Tetratricopeptide repeat domain"/>
    <property type="match status" value="1"/>
</dbReference>
<evidence type="ECO:0000313" key="1">
    <source>
        <dbReference type="EMBL" id="MFA0812391.1"/>
    </source>
</evidence>
<comment type="caution">
    <text evidence="1">The sequence shown here is derived from an EMBL/GenBank/DDBJ whole genome shotgun (WGS) entry which is preliminary data.</text>
</comment>
<proteinExistence type="predicted"/>
<dbReference type="EMBL" id="JBGMEK010000040">
    <property type="protein sequence ID" value="MFA0812391.1"/>
    <property type="molecule type" value="Genomic_DNA"/>
</dbReference>
<evidence type="ECO:0008006" key="3">
    <source>
        <dbReference type="Google" id="ProtNLM"/>
    </source>
</evidence>
<keyword evidence="2" id="KW-1185">Reference proteome</keyword>
<evidence type="ECO:0000313" key="2">
    <source>
        <dbReference type="Proteomes" id="UP001569428"/>
    </source>
</evidence>
<organism evidence="1 2">
    <name type="scientific">Microbulbifer epialgicus</name>
    <dbReference type="NCBI Taxonomy" id="393907"/>
    <lineage>
        <taxon>Bacteria</taxon>
        <taxon>Pseudomonadati</taxon>
        <taxon>Pseudomonadota</taxon>
        <taxon>Gammaproteobacteria</taxon>
        <taxon>Cellvibrionales</taxon>
        <taxon>Microbulbiferaceae</taxon>
        <taxon>Microbulbifer</taxon>
    </lineage>
</organism>
<dbReference type="Proteomes" id="UP001569428">
    <property type="component" value="Unassembled WGS sequence"/>
</dbReference>
<reference evidence="1 2" key="1">
    <citation type="submission" date="2024-08" db="EMBL/GenBank/DDBJ databases">
        <authorList>
            <person name="Ishaq N."/>
        </authorList>
    </citation>
    <scope>NUCLEOTIDE SEQUENCE [LARGE SCALE GENOMIC DNA]</scope>
    <source>
        <strain evidence="1 2">DSM 18651</strain>
    </source>
</reference>
<dbReference type="InterPro" id="IPR011990">
    <property type="entry name" value="TPR-like_helical_dom_sf"/>
</dbReference>
<protein>
    <recommendedName>
        <fullName evidence="3">Tetratricopeptide repeat-containing protein</fullName>
    </recommendedName>
</protein>
<name>A0ABV4P2N1_9GAMM</name>
<dbReference type="RefSeq" id="WP_371840056.1">
    <property type="nucleotide sequence ID" value="NZ_JBGMEK010000040.1"/>
</dbReference>
<sequence length="191" mass="21585">MSLGINDELDAEELFHCALEASNLKYHERAIELLKRSISLEDHPAKRLFLAAEYAEIKLYDRAIEGMQTAISMAPELWIAHFQLGQLYLVTQEISEAKKVWEHLVNSTSSPRYFQEFARGLLAIADGNTEDGVEQLRGGILENNENPALNKDIEKIIEATVNQNSPQEEPQVKDSENNAVNKMLLSKYGQN</sequence>
<accession>A0ABV4P2N1</accession>
<dbReference type="SUPFAM" id="SSF48452">
    <property type="entry name" value="TPR-like"/>
    <property type="match status" value="1"/>
</dbReference>